<dbReference type="SUPFAM" id="SSF52141">
    <property type="entry name" value="Uracil-DNA glycosylase-like"/>
    <property type="match status" value="1"/>
</dbReference>
<keyword evidence="3" id="KW-1185">Reference proteome</keyword>
<dbReference type="InterPro" id="IPR036895">
    <property type="entry name" value="Uracil-DNA_glycosylase-like_sf"/>
</dbReference>
<sequence>MCELPPRPGFAAKWHPLIFAAMPDVRLALLVGGYAQKHYLVGRRRSTLTETVRSWREFLPDYLPLVRPSPLNFRWQARNPWFVDELVPDLRTVVASALA</sequence>
<proteinExistence type="predicted"/>
<dbReference type="RefSeq" id="WP_390229106.1">
    <property type="nucleotide sequence ID" value="NZ_JBHSCN010000005.1"/>
</dbReference>
<evidence type="ECO:0000313" key="2">
    <source>
        <dbReference type="EMBL" id="MFC4244038.1"/>
    </source>
</evidence>
<dbReference type="EMBL" id="JBHSCN010000005">
    <property type="protein sequence ID" value="MFC4244038.1"/>
    <property type="molecule type" value="Genomic_DNA"/>
</dbReference>
<dbReference type="Proteomes" id="UP001595900">
    <property type="component" value="Unassembled WGS sequence"/>
</dbReference>
<dbReference type="CDD" id="cd10033">
    <property type="entry name" value="UDG_like"/>
    <property type="match status" value="1"/>
</dbReference>
<name>A0ABV8Q8Q0_9MICO</name>
<dbReference type="PANTHER" id="PTHR42160">
    <property type="entry name" value="URACIL-DNA GLYCOSYLASE SUPERFAMILY PROTEIN"/>
    <property type="match status" value="1"/>
</dbReference>
<dbReference type="InterPro" id="IPR005122">
    <property type="entry name" value="Uracil-DNA_glycosylase-like"/>
</dbReference>
<evidence type="ECO:0000259" key="1">
    <source>
        <dbReference type="Pfam" id="PF03167"/>
    </source>
</evidence>
<dbReference type="PANTHER" id="PTHR42160:SF1">
    <property type="entry name" value="URACIL-DNA GLYCOSYLASE SUPERFAMILY PROTEIN"/>
    <property type="match status" value="1"/>
</dbReference>
<comment type="caution">
    <text evidence="2">The sequence shown here is derived from an EMBL/GenBank/DDBJ whole genome shotgun (WGS) entry which is preliminary data.</text>
</comment>
<dbReference type="Gene3D" id="3.40.470.10">
    <property type="entry name" value="Uracil-DNA glycosylase-like domain"/>
    <property type="match status" value="1"/>
</dbReference>
<organism evidence="2 3">
    <name type="scientific">Gryllotalpicola reticulitermitis</name>
    <dbReference type="NCBI Taxonomy" id="1184153"/>
    <lineage>
        <taxon>Bacteria</taxon>
        <taxon>Bacillati</taxon>
        <taxon>Actinomycetota</taxon>
        <taxon>Actinomycetes</taxon>
        <taxon>Micrococcales</taxon>
        <taxon>Microbacteriaceae</taxon>
        <taxon>Gryllotalpicola</taxon>
    </lineage>
</organism>
<dbReference type="InterPro" id="IPR047124">
    <property type="entry name" value="HI_0220.2"/>
</dbReference>
<evidence type="ECO:0000313" key="3">
    <source>
        <dbReference type="Proteomes" id="UP001595900"/>
    </source>
</evidence>
<dbReference type="Pfam" id="PF03167">
    <property type="entry name" value="UDG"/>
    <property type="match status" value="1"/>
</dbReference>
<reference evidence="3" key="1">
    <citation type="journal article" date="2019" name="Int. J. Syst. Evol. Microbiol.">
        <title>The Global Catalogue of Microorganisms (GCM) 10K type strain sequencing project: providing services to taxonomists for standard genome sequencing and annotation.</title>
        <authorList>
            <consortium name="The Broad Institute Genomics Platform"/>
            <consortium name="The Broad Institute Genome Sequencing Center for Infectious Disease"/>
            <person name="Wu L."/>
            <person name="Ma J."/>
        </authorList>
    </citation>
    <scope>NUCLEOTIDE SEQUENCE [LARGE SCALE GENOMIC DNA]</scope>
    <source>
        <strain evidence="3">CGMCC 1.10363</strain>
    </source>
</reference>
<protein>
    <submittedName>
        <fullName evidence="2">Uracil-DNA glycosylase family protein</fullName>
    </submittedName>
</protein>
<feature type="domain" description="Uracil-DNA glycosylase-like" evidence="1">
    <location>
        <begin position="21"/>
        <end position="91"/>
    </location>
</feature>
<accession>A0ABV8Q8Q0</accession>
<gene>
    <name evidence="2" type="ORF">ACFOYW_11695</name>
</gene>